<dbReference type="Pfam" id="PF04453">
    <property type="entry name" value="LptD"/>
    <property type="match status" value="1"/>
</dbReference>
<evidence type="ECO:0000313" key="3">
    <source>
        <dbReference type="EMBL" id="VIP01974.1"/>
    </source>
</evidence>
<feature type="compositionally biased region" description="Pro residues" evidence="1">
    <location>
        <begin position="235"/>
        <end position="271"/>
    </location>
</feature>
<evidence type="ECO:0000259" key="2">
    <source>
        <dbReference type="Pfam" id="PF04453"/>
    </source>
</evidence>
<dbReference type="GO" id="GO:0061024">
    <property type="term" value="P:membrane organization"/>
    <property type="evidence" value="ECO:0007669"/>
    <property type="project" value="InterPro"/>
</dbReference>
<keyword evidence="4" id="KW-1185">Reference proteome</keyword>
<name>A0A6C2YKS2_9BACT</name>
<evidence type="ECO:0000256" key="1">
    <source>
        <dbReference type="SAM" id="MobiDB-lite"/>
    </source>
</evidence>
<gene>
    <name evidence="3" type="ORF">GMBLW1_19860</name>
</gene>
<dbReference type="GO" id="GO:0019867">
    <property type="term" value="C:outer membrane"/>
    <property type="evidence" value="ECO:0007669"/>
    <property type="project" value="InterPro"/>
</dbReference>
<dbReference type="Proteomes" id="UP000464378">
    <property type="component" value="Chromosome"/>
</dbReference>
<accession>A0A6C2YKS2</accession>
<dbReference type="EMBL" id="LR593887">
    <property type="protein sequence ID" value="VTS00009.1"/>
    <property type="molecule type" value="Genomic_DNA"/>
</dbReference>
<dbReference type="InParanoid" id="A0A6C2YKS2"/>
<protein>
    <recommendedName>
        <fullName evidence="2">LptD C-terminal domain-containing protein</fullName>
    </recommendedName>
</protein>
<dbReference type="AlphaFoldDB" id="A0A6C2YKS2"/>
<sequence>MQVGMKLLLGVLMGLLVGTVRADEPYRRPQQGSIGNWPMVVQADSIASWTSGPWRILALDGNVFIEQNLTRLHAPRALLWIDAKAAQTTKVTRAVLVADGGVRLEDGSERQQPEKAVVELATRGDVRVKSKSGIDSRSMEQTNFYRQSVGYLRGTQLQPTTNSPQEPGKLALPADIPSVAGATGLVTANMATPAVTDKVTPQPIQPASLLQPLTPQPPNSAPPLDPVPGGEADQPPVPPLNAPPPAVPPPAAQPPASPFLPSPNGTIPPVPGSGSNPGSNPGGTPPGGMGPFSGQPPRVGPTPLPGLVPSPTPNPREVPLLPGDAPPPARPDPRQLAIPLPSDAISRILQIAPRFGVPYNLQYITLSDNQQALVVTGGIILTARFPNNKGMIDIEADRLVVWTRGNSQEFFEDMRSGRSQNNDREVELYLTGNVEIRYGDGPDRRVLRAKQVYYDVNKNKAIAVDGDLEMFAPQVPYPAHVRASEIWQLSPEEFQVYDAEFSSSQLPSDPALTLTMDRATIQERKAERFFLGRLFAEDDSEETERIYTGRHMFTRMLGVPFFYLPYVRGNVEDPLGPLNNIAFRQDQIFGTQFLTTWDVYQLFGLRAPQGHKWNLYGDYLSERGPAIGTGYDYNSNALFGFPYTTKGTIRGYYLYDEGQDQLGGARNTRSDAQPPDTRRGRFLWRHQQDLPSDFTYMGQYSYLSDKNFLESYNKFEFDTGPNQETFAYLKWQPGVVAGTLYANANQRDWVSETQWLPQVEAQGIGLSFFERLTYNVRGQIGHAESKIPAPDEPLPPLEPTEVAISSTRFNLNQELSMPFQAGPVKVVPYGVVDLAHYTQALDGSDQGRFYGGGGVRASMPLSRLYSGIESELFNVQGIYHKMELSGNYFASYTDVPFSELPQLDRLNDDATDQSIRDITNQQPSLLPGGAGLALQNDPWFNPQTYAIRRLVDSRVDTLDSLQVVQASLRQRFQTKRGYPGLEHTTDWIVFDISSSFFPNPTADNFGENVAFLEYRGIWNIGDRTGIRSEGWFDPFEFGTRYWNVGAHYNRTDNTSFSLTYRQFDPVNSKAVTALAEYSFSPKYAVSLSTTYDFGIALNLSNQLTFTRRGSDMLVRVGFSYNAIVQNFGFTFEVVPLLLGNSGFLTNGPATVSR</sequence>
<feature type="domain" description="LptD C-terminal" evidence="2">
    <location>
        <begin position="678"/>
        <end position="860"/>
    </location>
</feature>
<evidence type="ECO:0000313" key="4">
    <source>
        <dbReference type="Proteomes" id="UP000464378"/>
    </source>
</evidence>
<feature type="compositionally biased region" description="Pro residues" evidence="1">
    <location>
        <begin position="214"/>
        <end position="226"/>
    </location>
</feature>
<organism evidence="3">
    <name type="scientific">Tuwongella immobilis</name>
    <dbReference type="NCBI Taxonomy" id="692036"/>
    <lineage>
        <taxon>Bacteria</taxon>
        <taxon>Pseudomonadati</taxon>
        <taxon>Planctomycetota</taxon>
        <taxon>Planctomycetia</taxon>
        <taxon>Gemmatales</taxon>
        <taxon>Gemmataceae</taxon>
        <taxon>Tuwongella</taxon>
    </lineage>
</organism>
<reference evidence="3" key="1">
    <citation type="submission" date="2019-04" db="EMBL/GenBank/DDBJ databases">
        <authorList>
            <consortium name="Science for Life Laboratories"/>
        </authorList>
    </citation>
    <scope>NUCLEOTIDE SEQUENCE</scope>
    <source>
        <strain evidence="3">MBLW1</strain>
    </source>
</reference>
<feature type="region of interest" description="Disordered" evidence="1">
    <location>
        <begin position="207"/>
        <end position="334"/>
    </location>
</feature>
<dbReference type="EMBL" id="LR586016">
    <property type="protein sequence ID" value="VIP01974.1"/>
    <property type="molecule type" value="Genomic_DNA"/>
</dbReference>
<dbReference type="KEGG" id="tim:GMBLW1_19860"/>
<feature type="compositionally biased region" description="Pro residues" evidence="1">
    <location>
        <begin position="298"/>
        <end position="316"/>
    </location>
</feature>
<dbReference type="InterPro" id="IPR007543">
    <property type="entry name" value="LptD_C"/>
</dbReference>
<proteinExistence type="predicted"/>